<reference evidence="2" key="1">
    <citation type="submission" date="2017-12" db="EMBL/GenBank/DDBJ databases">
        <title>Genomic analysis of Paracoccus sp. CBA4604.</title>
        <authorList>
            <person name="Roh S.W."/>
            <person name="Kim J.Y."/>
            <person name="Kim J.S."/>
        </authorList>
    </citation>
    <scope>NUCLEOTIDE SEQUENCE [LARGE SCALE GENOMIC DNA]</scope>
    <source>
        <strain evidence="2">CBA4604</strain>
    </source>
</reference>
<proteinExistence type="predicted"/>
<evidence type="ECO:0000313" key="1">
    <source>
        <dbReference type="EMBL" id="AUM73417.1"/>
    </source>
</evidence>
<dbReference type="EMBL" id="CP025583">
    <property type="protein sequence ID" value="AUM73417.1"/>
    <property type="molecule type" value="Genomic_DNA"/>
</dbReference>
<name>A0A2K9MCQ0_9RHOB</name>
<dbReference type="KEGG" id="paru:CYR75_03085"/>
<evidence type="ECO:0000313" key="2">
    <source>
        <dbReference type="Proteomes" id="UP000234882"/>
    </source>
</evidence>
<sequence>MADGEILGLLQGLPRHGSDPHPRARRGLAGSEVIGQILDPVGRQPVQTLFQRVLRVRGHRQIQRRVQDLVVGDHQRQRAGVGPAQALHEIAQAAAQIGVEGGPAKLDPDAFLVTQKLDPVRQEAEGKIGLARRSHMCRLLVHWLCLVRRALFCSE</sequence>
<accession>A0A2K9MCQ0</accession>
<keyword evidence="2" id="KW-1185">Reference proteome</keyword>
<dbReference type="Proteomes" id="UP000234882">
    <property type="component" value="Chromosome"/>
</dbReference>
<dbReference type="AlphaFoldDB" id="A0A2K9MCQ0"/>
<protein>
    <submittedName>
        <fullName evidence="1">Uncharacterized protein</fullName>
    </submittedName>
</protein>
<organism evidence="1 2">
    <name type="scientific">Paracoccus jeotgali</name>
    <dbReference type="NCBI Taxonomy" id="2065379"/>
    <lineage>
        <taxon>Bacteria</taxon>
        <taxon>Pseudomonadati</taxon>
        <taxon>Pseudomonadota</taxon>
        <taxon>Alphaproteobacteria</taxon>
        <taxon>Rhodobacterales</taxon>
        <taxon>Paracoccaceae</taxon>
        <taxon>Paracoccus</taxon>
    </lineage>
</organism>
<gene>
    <name evidence="1" type="ORF">CYR75_03085</name>
</gene>